<protein>
    <submittedName>
        <fullName evidence="3">Histone-lysine N-methyltransferase, H3 lysine-36 and H4 lysine-20 specific-like isoform X1</fullName>
    </submittedName>
</protein>
<name>A0A6I9Y3L2_9SAUR</name>
<dbReference type="KEGG" id="tsr:106540887"/>
<dbReference type="RefSeq" id="XP_013911650.1">
    <property type="nucleotide sequence ID" value="XM_014056175.1"/>
</dbReference>
<proteinExistence type="predicted"/>
<evidence type="ECO:0000256" key="1">
    <source>
        <dbReference type="SAM" id="MobiDB-lite"/>
    </source>
</evidence>
<dbReference type="AlphaFoldDB" id="A0A6I9Y3L2"/>
<evidence type="ECO:0000313" key="3">
    <source>
        <dbReference type="RefSeq" id="XP_013911650.1"/>
    </source>
</evidence>
<dbReference type="Proteomes" id="UP000504617">
    <property type="component" value="Unplaced"/>
</dbReference>
<organism evidence="2 3">
    <name type="scientific">Thamnophis sirtalis</name>
    <dbReference type="NCBI Taxonomy" id="35019"/>
    <lineage>
        <taxon>Eukaryota</taxon>
        <taxon>Metazoa</taxon>
        <taxon>Chordata</taxon>
        <taxon>Craniata</taxon>
        <taxon>Vertebrata</taxon>
        <taxon>Euteleostomi</taxon>
        <taxon>Lepidosauria</taxon>
        <taxon>Squamata</taxon>
        <taxon>Bifurcata</taxon>
        <taxon>Unidentata</taxon>
        <taxon>Episquamata</taxon>
        <taxon>Toxicofera</taxon>
        <taxon>Serpentes</taxon>
        <taxon>Colubroidea</taxon>
        <taxon>Colubridae</taxon>
        <taxon>Natricinae</taxon>
        <taxon>Thamnophis</taxon>
    </lineage>
</organism>
<reference evidence="3" key="1">
    <citation type="submission" date="2025-08" db="UniProtKB">
        <authorList>
            <consortium name="RefSeq"/>
        </authorList>
    </citation>
    <scope>IDENTIFICATION</scope>
    <source>
        <tissue evidence="3">Skeletal muscle</tissue>
    </source>
</reference>
<feature type="compositionally biased region" description="Acidic residues" evidence="1">
    <location>
        <begin position="50"/>
        <end position="59"/>
    </location>
</feature>
<dbReference type="OrthoDB" id="9766133at2759"/>
<evidence type="ECO:0000313" key="2">
    <source>
        <dbReference type="Proteomes" id="UP000504617"/>
    </source>
</evidence>
<gene>
    <name evidence="3" type="primary">LOC106540887</name>
</gene>
<accession>A0A6I9Y3L2</accession>
<sequence>MDQACEELEMNDSSRDSLELCSSSLSLDGSRDYHLQDSARTLDFDSFSSSEEDKEEDSEASFITAEENPEEEILLRMANRATATCSKETDSENRADLHLGDCVEIRPNETISALLSTPLCSPKHVQNNSYQESAIGSRTEKTDLPSMPYLPGDADLRKENQFSLMKVSEKEDPNPTPINLGNLIERLESSITANPPTPGLPSVSSLGVPNKFSGNLFYCGPPAALEKHK</sequence>
<dbReference type="GeneID" id="106540887"/>
<keyword evidence="2" id="KW-1185">Reference proteome</keyword>
<feature type="region of interest" description="Disordered" evidence="1">
    <location>
        <begin position="41"/>
        <end position="70"/>
    </location>
</feature>